<reference evidence="1 2" key="1">
    <citation type="submission" date="2015-12" db="EMBL/GenBank/DDBJ databases">
        <title>Genome sequence of Mucilaginibacter gotjawali.</title>
        <authorList>
            <person name="Lee J.S."/>
            <person name="Lee K.C."/>
            <person name="Kim K.K."/>
            <person name="Lee B.W."/>
        </authorList>
    </citation>
    <scope>NUCLEOTIDE SEQUENCE [LARGE SCALE GENOMIC DNA]</scope>
    <source>
        <strain evidence="1 2">SA3-7</strain>
    </source>
</reference>
<sequence length="187" mass="21214">MTQEQYDTSIATRELHLNGFWEKSSHFGLPFYTLIFPATLVLAHLFGYFKSDPLPFKAGEAWFIAVPLVLGCLFFFIQKRRLKFKVIQTTLTHDQIKAIIEKVAAQLKWNGHFTSAKIYEATTNPGFFSGSWGEQITILLPDNQVWVNSICDLQKRSSVVSMGRNRKNAQTIIDRIKAAQQGITASV</sequence>
<gene>
    <name evidence="1" type="ORF">MgSA37_00508</name>
</gene>
<dbReference type="Proteomes" id="UP000218263">
    <property type="component" value="Chromosome"/>
</dbReference>
<dbReference type="EMBL" id="AP017313">
    <property type="protein sequence ID" value="BAU52353.1"/>
    <property type="molecule type" value="Genomic_DNA"/>
</dbReference>
<dbReference type="RefSeq" id="WP_096349689.1">
    <property type="nucleotide sequence ID" value="NZ_AP017313.1"/>
</dbReference>
<evidence type="ECO:0000313" key="2">
    <source>
        <dbReference type="Proteomes" id="UP000218263"/>
    </source>
</evidence>
<accession>A0A125T238</accession>
<keyword evidence="2" id="KW-1185">Reference proteome</keyword>
<evidence type="ECO:0000313" key="1">
    <source>
        <dbReference type="EMBL" id="BAU52353.1"/>
    </source>
</evidence>
<dbReference type="AlphaFoldDB" id="A0A125T238"/>
<organism evidence="1 2">
    <name type="scientific">Mucilaginibacter gotjawali</name>
    <dbReference type="NCBI Taxonomy" id="1550579"/>
    <lineage>
        <taxon>Bacteria</taxon>
        <taxon>Pseudomonadati</taxon>
        <taxon>Bacteroidota</taxon>
        <taxon>Sphingobacteriia</taxon>
        <taxon>Sphingobacteriales</taxon>
        <taxon>Sphingobacteriaceae</taxon>
        <taxon>Mucilaginibacter</taxon>
    </lineage>
</organism>
<protein>
    <submittedName>
        <fullName evidence="1">Uncharacterized protein</fullName>
    </submittedName>
</protein>
<dbReference type="KEGG" id="mgot:MgSA37_00508"/>
<dbReference type="OrthoDB" id="771329at2"/>
<name>A0A125T238_9SPHI</name>
<proteinExistence type="predicted"/>